<evidence type="ECO:0000256" key="2">
    <source>
        <dbReference type="ARBA" id="ARBA00023125"/>
    </source>
</evidence>
<proteinExistence type="predicted"/>
<keyword evidence="3" id="KW-0804">Transcription</keyword>
<evidence type="ECO:0000256" key="1">
    <source>
        <dbReference type="ARBA" id="ARBA00023015"/>
    </source>
</evidence>
<dbReference type="HOGENOM" id="CLU_063236_2_1_9"/>
<dbReference type="SMART" id="SM00866">
    <property type="entry name" value="UTRA"/>
    <property type="match status" value="1"/>
</dbReference>
<dbReference type="PANTHER" id="PTHR44846:SF17">
    <property type="entry name" value="GNTR-FAMILY TRANSCRIPTIONAL REGULATOR"/>
    <property type="match status" value="1"/>
</dbReference>
<organism evidence="5 6">
    <name type="scientific">Anaerostipes caccae (strain DSM 14662 / CCUG 47493 / JCM 13470 / NCIMB 13811 / L1-92)</name>
    <dbReference type="NCBI Taxonomy" id="411490"/>
    <lineage>
        <taxon>Bacteria</taxon>
        <taxon>Bacillati</taxon>
        <taxon>Bacillota</taxon>
        <taxon>Clostridia</taxon>
        <taxon>Lachnospirales</taxon>
        <taxon>Lachnospiraceae</taxon>
        <taxon>Anaerostipes</taxon>
    </lineage>
</organism>
<dbReference type="eggNOG" id="COG2188">
    <property type="taxonomic scope" value="Bacteria"/>
</dbReference>
<dbReference type="InterPro" id="IPR036390">
    <property type="entry name" value="WH_DNA-bd_sf"/>
</dbReference>
<dbReference type="Pfam" id="PF00392">
    <property type="entry name" value="GntR"/>
    <property type="match status" value="1"/>
</dbReference>
<dbReference type="Pfam" id="PF07702">
    <property type="entry name" value="UTRA"/>
    <property type="match status" value="1"/>
</dbReference>
<gene>
    <name evidence="5" type="ORF">ANACAC_03353</name>
</gene>
<dbReference type="Gene3D" id="1.10.10.10">
    <property type="entry name" value="Winged helix-like DNA-binding domain superfamily/Winged helix DNA-binding domain"/>
    <property type="match status" value="1"/>
</dbReference>
<keyword evidence="2" id="KW-0238">DNA-binding</keyword>
<name>B0MI99_ANACD</name>
<dbReference type="GO" id="GO:0003677">
    <property type="term" value="F:DNA binding"/>
    <property type="evidence" value="ECO:0007669"/>
    <property type="project" value="UniProtKB-KW"/>
</dbReference>
<feature type="domain" description="HTH gntR-type" evidence="4">
    <location>
        <begin position="3"/>
        <end position="73"/>
    </location>
</feature>
<dbReference type="STRING" id="411490.ANACAC_03353"/>
<evidence type="ECO:0000313" key="6">
    <source>
        <dbReference type="Proteomes" id="UP000004935"/>
    </source>
</evidence>
<reference evidence="5" key="1">
    <citation type="submission" date="2007-11" db="EMBL/GenBank/DDBJ databases">
        <authorList>
            <person name="Fulton L."/>
            <person name="Clifton S."/>
            <person name="Fulton B."/>
            <person name="Xu J."/>
            <person name="Minx P."/>
            <person name="Pepin K.H."/>
            <person name="Johnson M."/>
            <person name="Thiruvilangam P."/>
            <person name="Bhonagiri V."/>
            <person name="Nash W.E."/>
            <person name="Mardis E.R."/>
            <person name="Wilson R.K."/>
        </authorList>
    </citation>
    <scope>NUCLEOTIDE SEQUENCE [LARGE SCALE GENOMIC DNA]</scope>
    <source>
        <strain evidence="5">DSM 14662</strain>
    </source>
</reference>
<dbReference type="Proteomes" id="UP000004935">
    <property type="component" value="Unassembled WGS sequence"/>
</dbReference>
<dbReference type="AlphaFoldDB" id="B0MI99"/>
<reference evidence="5" key="2">
    <citation type="submission" date="2013-11" db="EMBL/GenBank/DDBJ databases">
        <title>Draft genome sequence of Anaerostipes caccae (DSM 14662).</title>
        <authorList>
            <person name="Sudarsanam P."/>
            <person name="Ley R."/>
            <person name="Guruge J."/>
            <person name="Turnbaugh P.J."/>
            <person name="Mahowald M."/>
            <person name="Liep D."/>
            <person name="Gordon J."/>
        </authorList>
    </citation>
    <scope>NUCLEOTIDE SEQUENCE</scope>
    <source>
        <strain evidence="5">DSM 14662</strain>
    </source>
</reference>
<comment type="caution">
    <text evidence="5">The sequence shown here is derived from an EMBL/GenBank/DDBJ whole genome shotgun (WGS) entry which is preliminary data.</text>
</comment>
<dbReference type="PANTHER" id="PTHR44846">
    <property type="entry name" value="MANNOSYL-D-GLYCERATE TRANSPORT/METABOLISM SYSTEM REPRESSOR MNGR-RELATED"/>
    <property type="match status" value="1"/>
</dbReference>
<dbReference type="InterPro" id="IPR028978">
    <property type="entry name" value="Chorismate_lyase_/UTRA_dom_sf"/>
</dbReference>
<dbReference type="InterPro" id="IPR000524">
    <property type="entry name" value="Tscrpt_reg_HTH_GntR"/>
</dbReference>
<dbReference type="SUPFAM" id="SSF64288">
    <property type="entry name" value="Chorismate lyase-like"/>
    <property type="match status" value="1"/>
</dbReference>
<protein>
    <submittedName>
        <fullName evidence="5">UbiC transcription regulator-associated domain protein</fullName>
    </submittedName>
</protein>
<dbReference type="SUPFAM" id="SSF46785">
    <property type="entry name" value="Winged helix' DNA-binding domain"/>
    <property type="match status" value="1"/>
</dbReference>
<dbReference type="InterPro" id="IPR036388">
    <property type="entry name" value="WH-like_DNA-bd_sf"/>
</dbReference>
<dbReference type="InterPro" id="IPR050679">
    <property type="entry name" value="Bact_HTH_transcr_reg"/>
</dbReference>
<keyword evidence="6" id="KW-1185">Reference proteome</keyword>
<keyword evidence="1" id="KW-0805">Transcription regulation</keyword>
<accession>B0MI99</accession>
<dbReference type="PROSITE" id="PS50949">
    <property type="entry name" value="HTH_GNTR"/>
    <property type="match status" value="1"/>
</dbReference>
<evidence type="ECO:0000256" key="3">
    <source>
        <dbReference type="ARBA" id="ARBA00023163"/>
    </source>
</evidence>
<dbReference type="PRINTS" id="PR00035">
    <property type="entry name" value="HTHGNTR"/>
</dbReference>
<sequence>MGGFKMNRKFMSIKHCLLKKISSMSPNDKLPSERDLIEEFGVSRPTIQKALSDLENERIIYRIPRQGSFVSDLRLRKSLNKLKSFAEDLRSTGDTPSTRLISFEIIEASETVARQLDIKPGDPVYYLIRLRFKNGDPIIYDDSYFAPFSVKGITCDVLVDSIYQFIESHGMKVSMSKETISAVLPPEAIAKALELQEDEPVIKLDMVAYLSDGRPFEYTISHKNPKKYLLELHSYR</sequence>
<evidence type="ECO:0000259" key="4">
    <source>
        <dbReference type="PROSITE" id="PS50949"/>
    </source>
</evidence>
<dbReference type="Gene3D" id="3.40.1410.10">
    <property type="entry name" value="Chorismate lyase-like"/>
    <property type="match status" value="1"/>
</dbReference>
<dbReference type="CDD" id="cd07377">
    <property type="entry name" value="WHTH_GntR"/>
    <property type="match status" value="1"/>
</dbReference>
<dbReference type="SMART" id="SM00345">
    <property type="entry name" value="HTH_GNTR"/>
    <property type="match status" value="1"/>
</dbReference>
<dbReference type="GO" id="GO:0045892">
    <property type="term" value="P:negative regulation of DNA-templated transcription"/>
    <property type="evidence" value="ECO:0007669"/>
    <property type="project" value="TreeGrafter"/>
</dbReference>
<dbReference type="EMBL" id="ABAX03000037">
    <property type="protein sequence ID" value="EDR96023.1"/>
    <property type="molecule type" value="Genomic_DNA"/>
</dbReference>
<evidence type="ECO:0000313" key="5">
    <source>
        <dbReference type="EMBL" id="EDR96023.1"/>
    </source>
</evidence>
<dbReference type="GO" id="GO:0003700">
    <property type="term" value="F:DNA-binding transcription factor activity"/>
    <property type="evidence" value="ECO:0007669"/>
    <property type="project" value="InterPro"/>
</dbReference>
<dbReference type="InterPro" id="IPR011663">
    <property type="entry name" value="UTRA"/>
</dbReference>